<dbReference type="Proteomes" id="UP000198427">
    <property type="component" value="Unassembled WGS sequence"/>
</dbReference>
<keyword evidence="2" id="KW-1185">Reference proteome</keyword>
<name>A0A2K9HGK7_9BACT</name>
<reference evidence="1 2" key="1">
    <citation type="submission" date="2017-06" db="EMBL/GenBank/DDBJ databases">
        <authorList>
            <person name="Varghese N."/>
            <person name="Submissions S."/>
        </authorList>
    </citation>
    <scope>NUCLEOTIDE SEQUENCE [LARGE SCALE GENOMIC DNA]</scope>
    <source>
        <strain evidence="1 2">DSM 26989</strain>
    </source>
</reference>
<dbReference type="EMBL" id="FZNZ01000009">
    <property type="protein sequence ID" value="SNR76637.1"/>
    <property type="molecule type" value="Genomic_DNA"/>
</dbReference>
<dbReference type="GeneID" id="94028860"/>
<comment type="caution">
    <text evidence="1">The sequence shown here is derived from an EMBL/GenBank/DDBJ whole genome shotgun (WGS) entry which is preliminary data.</text>
</comment>
<dbReference type="KEGG" id="pje:CRM71_05425"/>
<dbReference type="AlphaFoldDB" id="A0A2K9HGK7"/>
<dbReference type="OrthoDB" id="2453885at2"/>
<accession>A0A2K9HGK7</accession>
<sequence>MKNKLDKVIVDLKNKLPYEPKLDLIISRLESVKSLLSDNCQSLTLNPINGITRAYLDIVSDYEDPITNDLYSLEKEISALIK</sequence>
<protein>
    <submittedName>
        <fullName evidence="1">Uncharacterized protein</fullName>
    </submittedName>
</protein>
<gene>
    <name evidence="1" type="ORF">SAMN06265364_10952</name>
</gene>
<dbReference type="RefSeq" id="WP_089365880.1">
    <property type="nucleotide sequence ID" value="NZ_CAUTTV010000047.1"/>
</dbReference>
<evidence type="ECO:0000313" key="1">
    <source>
        <dbReference type="EMBL" id="SNR76637.1"/>
    </source>
</evidence>
<organism evidence="1 2">
    <name type="scientific">Prevotella jejuni</name>
    <dbReference type="NCBI Taxonomy" id="1177574"/>
    <lineage>
        <taxon>Bacteria</taxon>
        <taxon>Pseudomonadati</taxon>
        <taxon>Bacteroidota</taxon>
        <taxon>Bacteroidia</taxon>
        <taxon>Bacteroidales</taxon>
        <taxon>Prevotellaceae</taxon>
        <taxon>Prevotella</taxon>
    </lineage>
</organism>
<proteinExistence type="predicted"/>
<evidence type="ECO:0000313" key="2">
    <source>
        <dbReference type="Proteomes" id="UP000198427"/>
    </source>
</evidence>